<evidence type="ECO:0000256" key="8">
    <source>
        <dbReference type="ARBA" id="ARBA00022848"/>
    </source>
</evidence>
<organism evidence="16 17">
    <name type="scientific">Vespula pensylvanica</name>
    <name type="common">Western yellow jacket</name>
    <name type="synonym">Wasp</name>
    <dbReference type="NCBI Taxonomy" id="30213"/>
    <lineage>
        <taxon>Eukaryota</taxon>
        <taxon>Metazoa</taxon>
        <taxon>Ecdysozoa</taxon>
        <taxon>Arthropoda</taxon>
        <taxon>Hexapoda</taxon>
        <taxon>Insecta</taxon>
        <taxon>Pterygota</taxon>
        <taxon>Neoptera</taxon>
        <taxon>Endopterygota</taxon>
        <taxon>Hymenoptera</taxon>
        <taxon>Apocrita</taxon>
        <taxon>Aculeata</taxon>
        <taxon>Vespoidea</taxon>
        <taxon>Vespidae</taxon>
        <taxon>Vespinae</taxon>
        <taxon>Vespula</taxon>
    </lineage>
</organism>
<evidence type="ECO:0000256" key="7">
    <source>
        <dbReference type="ARBA" id="ARBA00022824"/>
    </source>
</evidence>
<keyword evidence="15" id="KW-1133">Transmembrane helix</keyword>
<dbReference type="InterPro" id="IPR050476">
    <property type="entry name" value="Insect_CytP450_Detox"/>
</dbReference>
<evidence type="ECO:0000256" key="4">
    <source>
        <dbReference type="ARBA" id="ARBA00010617"/>
    </source>
</evidence>
<dbReference type="GO" id="GO:0016705">
    <property type="term" value="F:oxidoreductase activity, acting on paired donors, with incorporation or reduction of molecular oxygen"/>
    <property type="evidence" value="ECO:0007669"/>
    <property type="project" value="InterPro"/>
</dbReference>
<evidence type="ECO:0000313" key="17">
    <source>
        <dbReference type="Proteomes" id="UP000600918"/>
    </source>
</evidence>
<sequence>MTFTMAEIICLIFASLLLLYYYLTRTFDYWKIRGVKGPKPILIFGTVKDVIRTKISLSIFLKDMYDKYKNERMVGIFEKDVPSLILRDPDLIKDVLITDFSVFSERPMFSNEKHDPLTESLFRVKASKWRPLRTKLSPVFTSGKLKNMFHLLLECSEHFERYLMQIVEKNEIVECRDLTARYTTDVIGSCAFGLDINAINDDSNEFRRMGRKIFRNDLKTYFKELVRKTPWLYNIIGRLFVDKDIEEFFIKITMDMIHYRKRNNIRRHDFIDILIDLKDQEKLNDFELTDSLITAQAFVFFAAGFETSSTTLSNMMYELARNHTIQTKVREEIKKVLKSTDEKITYDSLKKMKYLHAVFQETLRKYPPVMYLVRGSLTDYTFRDTNVTISKDTKVFIPIYGIQHDPDIYPDPEVFDPDRFMDEVMKLRHPMHFLPFGDGPRNCIGLRFAYIQTKIGLIKILNNYLIDVCEKTPTPSYPLNMQDVLMLQPTCGIYVKLSPITSS</sequence>
<evidence type="ECO:0000256" key="10">
    <source>
        <dbReference type="ARBA" id="ARBA00023004"/>
    </source>
</evidence>
<comment type="caution">
    <text evidence="16">The sequence shown here is derived from an EMBL/GenBank/DDBJ whole genome shotgun (WGS) entry which is preliminary data.</text>
</comment>
<feature type="binding site" description="axial binding residue" evidence="13">
    <location>
        <position position="443"/>
    </location>
    <ligand>
        <name>heme</name>
        <dbReference type="ChEBI" id="CHEBI:30413"/>
    </ligand>
    <ligandPart>
        <name>Fe</name>
        <dbReference type="ChEBI" id="CHEBI:18248"/>
    </ligandPart>
</feature>
<dbReference type="SUPFAM" id="SSF48264">
    <property type="entry name" value="Cytochrome P450"/>
    <property type="match status" value="1"/>
</dbReference>
<evidence type="ECO:0000313" key="16">
    <source>
        <dbReference type="EMBL" id="KAF7425778.1"/>
    </source>
</evidence>
<dbReference type="PANTHER" id="PTHR24292">
    <property type="entry name" value="CYTOCHROME P450"/>
    <property type="match status" value="1"/>
</dbReference>
<keyword evidence="11 14" id="KW-0503">Monooxygenase</keyword>
<dbReference type="PROSITE" id="PS00086">
    <property type="entry name" value="CYTOCHROME_P450"/>
    <property type="match status" value="1"/>
</dbReference>
<keyword evidence="15" id="KW-0812">Transmembrane</keyword>
<dbReference type="GO" id="GO:0004497">
    <property type="term" value="F:monooxygenase activity"/>
    <property type="evidence" value="ECO:0007669"/>
    <property type="project" value="UniProtKB-KW"/>
</dbReference>
<keyword evidence="12 15" id="KW-0472">Membrane</keyword>
<evidence type="ECO:0000256" key="3">
    <source>
        <dbReference type="ARBA" id="ARBA00004406"/>
    </source>
</evidence>
<dbReference type="FunFam" id="1.10.630.10:FF:000042">
    <property type="entry name" value="Cytochrome P450"/>
    <property type="match status" value="1"/>
</dbReference>
<keyword evidence="7" id="KW-0256">Endoplasmic reticulum</keyword>
<keyword evidence="6 13" id="KW-0479">Metal-binding</keyword>
<evidence type="ECO:0000256" key="13">
    <source>
        <dbReference type="PIRSR" id="PIRSR602401-1"/>
    </source>
</evidence>
<dbReference type="InterPro" id="IPR002401">
    <property type="entry name" value="Cyt_P450_E_grp-I"/>
</dbReference>
<dbReference type="Gene3D" id="1.10.630.10">
    <property type="entry name" value="Cytochrome P450"/>
    <property type="match status" value="1"/>
</dbReference>
<evidence type="ECO:0000256" key="6">
    <source>
        <dbReference type="ARBA" id="ARBA00022723"/>
    </source>
</evidence>
<reference evidence="16" key="1">
    <citation type="journal article" date="2020" name="G3 (Bethesda)">
        <title>High-Quality Assemblies for Three Invasive Social Wasps from the &lt;i&gt;Vespula&lt;/i&gt; Genus.</title>
        <authorList>
            <person name="Harrop T.W.R."/>
            <person name="Guhlin J."/>
            <person name="McLaughlin G.M."/>
            <person name="Permina E."/>
            <person name="Stockwell P."/>
            <person name="Gilligan J."/>
            <person name="Le Lec M.F."/>
            <person name="Gruber M.A.M."/>
            <person name="Quinn O."/>
            <person name="Lovegrove M."/>
            <person name="Duncan E.J."/>
            <person name="Remnant E.J."/>
            <person name="Van Eeckhoven J."/>
            <person name="Graham B."/>
            <person name="Knapp R.A."/>
            <person name="Langford K.W."/>
            <person name="Kronenberg Z."/>
            <person name="Press M.O."/>
            <person name="Eacker S.M."/>
            <person name="Wilson-Rankin E.E."/>
            <person name="Purcell J."/>
            <person name="Lester P.J."/>
            <person name="Dearden P.K."/>
        </authorList>
    </citation>
    <scope>NUCLEOTIDE SEQUENCE</scope>
    <source>
        <strain evidence="16">Volc-1</strain>
    </source>
</reference>
<dbReference type="EMBL" id="JACSDY010000006">
    <property type="protein sequence ID" value="KAF7425778.1"/>
    <property type="molecule type" value="Genomic_DNA"/>
</dbReference>
<dbReference type="OrthoDB" id="2789670at2759"/>
<evidence type="ECO:0000256" key="12">
    <source>
        <dbReference type="ARBA" id="ARBA00023136"/>
    </source>
</evidence>
<evidence type="ECO:0000256" key="2">
    <source>
        <dbReference type="ARBA" id="ARBA00004174"/>
    </source>
</evidence>
<dbReference type="Proteomes" id="UP000600918">
    <property type="component" value="Unassembled WGS sequence"/>
</dbReference>
<keyword evidence="5 13" id="KW-0349">Heme</keyword>
<evidence type="ECO:0000256" key="11">
    <source>
        <dbReference type="ARBA" id="ARBA00023033"/>
    </source>
</evidence>
<comment type="cofactor">
    <cofactor evidence="1 13">
        <name>heme</name>
        <dbReference type="ChEBI" id="CHEBI:30413"/>
    </cofactor>
</comment>
<accession>A0A834P2V1</accession>
<dbReference type="CDD" id="cd11056">
    <property type="entry name" value="CYP6-like"/>
    <property type="match status" value="1"/>
</dbReference>
<protein>
    <recommendedName>
        <fullName evidence="18">Cytochrome P450</fullName>
    </recommendedName>
</protein>
<dbReference type="InterPro" id="IPR036396">
    <property type="entry name" value="Cyt_P450_sf"/>
</dbReference>
<gene>
    <name evidence="16" type="ORF">H0235_008216</name>
</gene>
<dbReference type="GO" id="GO:0005789">
    <property type="term" value="C:endoplasmic reticulum membrane"/>
    <property type="evidence" value="ECO:0007669"/>
    <property type="project" value="UniProtKB-SubCell"/>
</dbReference>
<proteinExistence type="inferred from homology"/>
<evidence type="ECO:0008006" key="18">
    <source>
        <dbReference type="Google" id="ProtNLM"/>
    </source>
</evidence>
<dbReference type="Pfam" id="PF00067">
    <property type="entry name" value="p450"/>
    <property type="match status" value="1"/>
</dbReference>
<dbReference type="PRINTS" id="PR00385">
    <property type="entry name" value="P450"/>
</dbReference>
<comment type="subcellular location">
    <subcellularLocation>
        <location evidence="3">Endoplasmic reticulum membrane</location>
        <topology evidence="3">Peripheral membrane protein</topology>
    </subcellularLocation>
    <subcellularLocation>
        <location evidence="2">Microsome membrane</location>
        <topology evidence="2">Peripheral membrane protein</topology>
    </subcellularLocation>
</comment>
<name>A0A834P2V1_VESPE</name>
<comment type="similarity">
    <text evidence="4 14">Belongs to the cytochrome P450 family.</text>
</comment>
<keyword evidence="10 13" id="KW-0408">Iron</keyword>
<dbReference type="PRINTS" id="PR00463">
    <property type="entry name" value="EP450I"/>
</dbReference>
<evidence type="ECO:0000256" key="9">
    <source>
        <dbReference type="ARBA" id="ARBA00023002"/>
    </source>
</evidence>
<dbReference type="GO" id="GO:0020037">
    <property type="term" value="F:heme binding"/>
    <property type="evidence" value="ECO:0007669"/>
    <property type="project" value="InterPro"/>
</dbReference>
<dbReference type="PANTHER" id="PTHR24292:SF54">
    <property type="entry name" value="CYP9F3-RELATED"/>
    <property type="match status" value="1"/>
</dbReference>
<evidence type="ECO:0000256" key="5">
    <source>
        <dbReference type="ARBA" id="ARBA00022617"/>
    </source>
</evidence>
<dbReference type="InterPro" id="IPR001128">
    <property type="entry name" value="Cyt_P450"/>
</dbReference>
<dbReference type="GO" id="GO:0005506">
    <property type="term" value="F:iron ion binding"/>
    <property type="evidence" value="ECO:0007669"/>
    <property type="project" value="InterPro"/>
</dbReference>
<dbReference type="AlphaFoldDB" id="A0A834P2V1"/>
<keyword evidence="9 14" id="KW-0560">Oxidoreductase</keyword>
<keyword evidence="8" id="KW-0492">Microsome</keyword>
<evidence type="ECO:0000256" key="15">
    <source>
        <dbReference type="SAM" id="Phobius"/>
    </source>
</evidence>
<evidence type="ECO:0000256" key="1">
    <source>
        <dbReference type="ARBA" id="ARBA00001971"/>
    </source>
</evidence>
<keyword evidence="17" id="KW-1185">Reference proteome</keyword>
<dbReference type="InterPro" id="IPR017972">
    <property type="entry name" value="Cyt_P450_CS"/>
</dbReference>
<feature type="transmembrane region" description="Helical" evidence="15">
    <location>
        <begin position="6"/>
        <end position="23"/>
    </location>
</feature>
<evidence type="ECO:0000256" key="14">
    <source>
        <dbReference type="RuleBase" id="RU000461"/>
    </source>
</evidence>